<reference evidence="1 2" key="1">
    <citation type="submission" date="2020-02" db="EMBL/GenBank/DDBJ databases">
        <title>Draft genome sequence of Lactococcus sp. Hs30E4-3.</title>
        <authorList>
            <person name="Noda S."/>
            <person name="Yuki M."/>
            <person name="Ohkuma M."/>
        </authorList>
    </citation>
    <scope>NUCLEOTIDE SEQUENCE [LARGE SCALE GENOMIC DNA]</scope>
    <source>
        <strain evidence="1 2">Hs30E4-3</strain>
    </source>
</reference>
<evidence type="ECO:0000313" key="2">
    <source>
        <dbReference type="Proteomes" id="UP000480303"/>
    </source>
</evidence>
<evidence type="ECO:0000313" key="1">
    <source>
        <dbReference type="EMBL" id="GFH43352.1"/>
    </source>
</evidence>
<dbReference type="SUPFAM" id="SSF158622">
    <property type="entry name" value="YheA/YmcA-like"/>
    <property type="match status" value="1"/>
</dbReference>
<dbReference type="EMBL" id="BLLI01000081">
    <property type="protein sequence ID" value="GFH43352.1"/>
    <property type="molecule type" value="Genomic_DNA"/>
</dbReference>
<dbReference type="PIRSF" id="PIRSF021287">
    <property type="entry name" value="Biofilm_formation_YmcA"/>
    <property type="match status" value="1"/>
</dbReference>
<proteinExistence type="predicted"/>
<protein>
    <submittedName>
        <fullName evidence="1">Uncharacterized protein</fullName>
    </submittedName>
</protein>
<name>A0A6A0BD69_9LACT</name>
<dbReference type="AlphaFoldDB" id="A0A6A0BD69"/>
<sequence>MLSAVENYEQAVTVLLDKLSNHPTIIKFQAAESRLKRAENLYALENDMKELAKQATLYKKIDKVNAYKITLERSKEIEQKLNDEPLIIDYRRKLAAANAVLQHVLENLEIQINEAIHGDN</sequence>
<gene>
    <name evidence="1" type="ORF">Hs30E_19030</name>
</gene>
<dbReference type="InterPro" id="IPR010368">
    <property type="entry name" value="Com_YlbF"/>
</dbReference>
<dbReference type="Gene3D" id="1.20.1500.10">
    <property type="entry name" value="YheA/YmcA-like"/>
    <property type="match status" value="1"/>
</dbReference>
<dbReference type="InterPro" id="IPR016783">
    <property type="entry name" value="Biofilm_formation_YmcA"/>
</dbReference>
<keyword evidence="2" id="KW-1185">Reference proteome</keyword>
<dbReference type="InterPro" id="IPR023378">
    <property type="entry name" value="YheA/YmcA-like_dom_sf"/>
</dbReference>
<comment type="caution">
    <text evidence="1">The sequence shown here is derived from an EMBL/GenBank/DDBJ whole genome shotgun (WGS) entry which is preliminary data.</text>
</comment>
<dbReference type="Proteomes" id="UP000480303">
    <property type="component" value="Unassembled WGS sequence"/>
</dbReference>
<accession>A0A6A0BD69</accession>
<organism evidence="1 2">
    <name type="scientific">Pseudolactococcus hodotermopsidis</name>
    <dbReference type="NCBI Taxonomy" id="2709157"/>
    <lineage>
        <taxon>Bacteria</taxon>
        <taxon>Bacillati</taxon>
        <taxon>Bacillota</taxon>
        <taxon>Bacilli</taxon>
        <taxon>Lactobacillales</taxon>
        <taxon>Streptococcaceae</taxon>
        <taxon>Pseudolactococcus</taxon>
    </lineage>
</organism>
<dbReference type="Pfam" id="PF06133">
    <property type="entry name" value="Com_YlbF"/>
    <property type="match status" value="1"/>
</dbReference>
<dbReference type="RefSeq" id="WP_172209788.1">
    <property type="nucleotide sequence ID" value="NZ_BLLI01000081.1"/>
</dbReference>